<comment type="cofactor">
    <cofactor evidence="1">
        <name>Mo-bis(molybdopterin guanine dinucleotide)</name>
        <dbReference type="ChEBI" id="CHEBI:60539"/>
    </cofactor>
</comment>
<dbReference type="InterPro" id="IPR006655">
    <property type="entry name" value="Mopterin_OxRdtase_prok_CS"/>
</dbReference>
<evidence type="ECO:0000313" key="10">
    <source>
        <dbReference type="EMBL" id="QRF69056.1"/>
    </source>
</evidence>
<dbReference type="Pfam" id="PF01568">
    <property type="entry name" value="Molydop_binding"/>
    <property type="match status" value="1"/>
</dbReference>
<sequence>MTDTPSRMPLTAMHWGTYRAETRDGRLCALHPFEMDVDPSPIAGGYIGALDGDSRITTPMVRQGWLQDPQSRGRDRRGSDAFVAVSWDEAERLVAQELLRVRQTHGCGAIYAGSYGWASAGRFHHPQGHLRRFLNLLGGHVGSKNTYSLAAGEVITKYAVGGFGVAAGGTTDWRTLVEHCETLVAFGGMRVTNGQISQGGCGRHRQREAMTQAHAKGVSFVNVSPLRDDVLADLSADWLPIRPSTDTALVLGLCHTLLHEGLHDAAFLDRYTVGFDRFADYLTGKTDGVVKSADWASGLCDIGADRIVALARRMATTRTMISASWSLTRQDHGEQPFWAVIALASMLGQIGLPGGGFGLGYSAVNSMGLENTTLRFPPMPQGQNPVTDFIPVARVVEMLERPGETYEYDGETRTYPDARLVWWAGGNPFHHHQDLGRLRAAWRRPDTVIVNDWCWTATAQHADIVLPCTTPLERRDLCMGGRDPFVIAMEQVAQPPKGARDDYDIFAGIARTMGLEAAFTEDRSAGDWQRWMYEAGREAAGQRGIDLPGYDDLRERGWHRVDPPEKPQVLLQAFRADPKANPLPTPSGRIEIWSDRIASFAYEDCPPHPSWLEPFEWLGNCQPDELHLISNQPTTKLHSQLDQGVFSQSAKVNGYEPVRIRPADAAARGIVDGDLVELYNTRGRCLCAAILDDRLRPGVVQVSTGAWYAPDPHAPDLCRNGNPNVLTRDKGTSRLSQGCSAHTCLVRIRKVHSEGKLS</sequence>
<dbReference type="InterPro" id="IPR009010">
    <property type="entry name" value="Asp_de-COase-like_dom_sf"/>
</dbReference>
<keyword evidence="11" id="KW-1185">Reference proteome</keyword>
<evidence type="ECO:0000259" key="9">
    <source>
        <dbReference type="Pfam" id="PF18364"/>
    </source>
</evidence>
<evidence type="ECO:0000256" key="2">
    <source>
        <dbReference type="ARBA" id="ARBA00010312"/>
    </source>
</evidence>
<dbReference type="SUPFAM" id="SSF50692">
    <property type="entry name" value="ADC-like"/>
    <property type="match status" value="1"/>
</dbReference>
<dbReference type="Pfam" id="PF00384">
    <property type="entry name" value="Molybdopterin"/>
    <property type="match status" value="1"/>
</dbReference>
<name>A0ABX7FG39_9RHOB</name>
<evidence type="ECO:0000256" key="3">
    <source>
        <dbReference type="ARBA" id="ARBA00022505"/>
    </source>
</evidence>
<organism evidence="10 11">
    <name type="scientific">Ponticoccus alexandrii</name>
    <dbReference type="NCBI Taxonomy" id="1943633"/>
    <lineage>
        <taxon>Bacteria</taxon>
        <taxon>Pseudomonadati</taxon>
        <taxon>Pseudomonadota</taxon>
        <taxon>Alphaproteobacteria</taxon>
        <taxon>Rhodobacterales</taxon>
        <taxon>Roseobacteraceae</taxon>
        <taxon>Ponticoccus</taxon>
    </lineage>
</organism>
<evidence type="ECO:0000256" key="5">
    <source>
        <dbReference type="ARBA" id="ARBA00022764"/>
    </source>
</evidence>
<comment type="similarity">
    <text evidence="2">Belongs to the prokaryotic molybdopterin-containing oxidoreductase family.</text>
</comment>
<geneLocation type="plasmid" evidence="10 11">
    <name>p-SCP4</name>
</geneLocation>
<evidence type="ECO:0000313" key="11">
    <source>
        <dbReference type="Proteomes" id="UP000596387"/>
    </source>
</evidence>
<dbReference type="Gene3D" id="2.40.40.20">
    <property type="match status" value="1"/>
</dbReference>
<feature type="domain" description="Molybdopterin dinucleotide-binding" evidence="8">
    <location>
        <begin position="626"/>
        <end position="744"/>
    </location>
</feature>
<reference evidence="10 11" key="1">
    <citation type="submission" date="2019-12" db="EMBL/GenBank/DDBJ databases">
        <title>Complete Genome Sequence of a Quorum-Sensing Bacterium,Rhodobacteraceae bacterium C31, Isolated from a marine microalgae symbiotic bacteria.</title>
        <authorList>
            <person name="Zhang Y."/>
        </authorList>
    </citation>
    <scope>NUCLEOTIDE SEQUENCE [LARGE SCALE GENOMIC DNA]</scope>
    <source>
        <strain evidence="10 11">C31</strain>
        <plasmid evidence="10 11">p-SCP4</plasmid>
    </source>
</reference>
<dbReference type="EMBL" id="CP047170">
    <property type="protein sequence ID" value="QRF69056.1"/>
    <property type="molecule type" value="Genomic_DNA"/>
</dbReference>
<keyword evidence="5" id="KW-0574">Periplasm</keyword>
<evidence type="ECO:0000256" key="4">
    <source>
        <dbReference type="ARBA" id="ARBA00022723"/>
    </source>
</evidence>
<evidence type="ECO:0000259" key="8">
    <source>
        <dbReference type="Pfam" id="PF01568"/>
    </source>
</evidence>
<dbReference type="CDD" id="cd02793">
    <property type="entry name" value="MopB_CT_DMSOR-BSOR-TMAOR"/>
    <property type="match status" value="1"/>
</dbReference>
<accession>A0ABX7FG39</accession>
<dbReference type="Gene3D" id="3.40.228.10">
    <property type="entry name" value="Dimethylsulfoxide Reductase, domain 2"/>
    <property type="match status" value="1"/>
</dbReference>
<feature type="domain" description="Molybdopterin oxidoreductase N-terminal" evidence="9">
    <location>
        <begin position="11"/>
        <end position="49"/>
    </location>
</feature>
<dbReference type="RefSeq" id="WP_023852297.1">
    <property type="nucleotide sequence ID" value="NZ_CP047170.1"/>
</dbReference>
<evidence type="ECO:0000259" key="7">
    <source>
        <dbReference type="Pfam" id="PF00384"/>
    </source>
</evidence>
<keyword evidence="4" id="KW-0479">Metal-binding</keyword>
<evidence type="ECO:0000256" key="6">
    <source>
        <dbReference type="ARBA" id="ARBA00023002"/>
    </source>
</evidence>
<dbReference type="PANTHER" id="PTHR43742:SF10">
    <property type="entry name" value="TRIMETHYLAMINE-N-OXIDE REDUCTASE 2"/>
    <property type="match status" value="1"/>
</dbReference>
<dbReference type="InterPro" id="IPR050612">
    <property type="entry name" value="Prok_Mopterin_Oxidored"/>
</dbReference>
<dbReference type="InterPro" id="IPR041460">
    <property type="entry name" value="Molybdopterin_N"/>
</dbReference>
<proteinExistence type="inferred from homology"/>
<dbReference type="Proteomes" id="UP000596387">
    <property type="component" value="Plasmid p-SCP4"/>
</dbReference>
<keyword evidence="3" id="KW-0500">Molybdenum</keyword>
<dbReference type="InterPro" id="IPR041954">
    <property type="entry name" value="CT_DMSOR/BSOR/TMAOR"/>
</dbReference>
<keyword evidence="6" id="KW-0560">Oxidoreductase</keyword>
<dbReference type="Gene3D" id="3.90.55.10">
    <property type="entry name" value="Dimethylsulfoxide Reductase, domain 3"/>
    <property type="match status" value="1"/>
</dbReference>
<feature type="domain" description="Molybdopterin oxidoreductase" evidence="7">
    <location>
        <begin position="55"/>
        <end position="510"/>
    </location>
</feature>
<dbReference type="InterPro" id="IPR006656">
    <property type="entry name" value="Mopterin_OxRdtase"/>
</dbReference>
<dbReference type="PROSITE" id="PS00490">
    <property type="entry name" value="MOLYBDOPTERIN_PROK_2"/>
    <property type="match status" value="1"/>
</dbReference>
<gene>
    <name evidence="10" type="ORF">GQA70_22090</name>
</gene>
<dbReference type="PANTHER" id="PTHR43742">
    <property type="entry name" value="TRIMETHYLAMINE-N-OXIDE REDUCTASE"/>
    <property type="match status" value="1"/>
</dbReference>
<dbReference type="Gene3D" id="3.40.50.740">
    <property type="match status" value="1"/>
</dbReference>
<keyword evidence="10" id="KW-0614">Plasmid</keyword>
<dbReference type="InterPro" id="IPR006657">
    <property type="entry name" value="MoPterin_dinucl-bd_dom"/>
</dbReference>
<evidence type="ECO:0000256" key="1">
    <source>
        <dbReference type="ARBA" id="ARBA00001942"/>
    </source>
</evidence>
<dbReference type="SUPFAM" id="SSF53706">
    <property type="entry name" value="Formate dehydrogenase/DMSO reductase, domains 1-3"/>
    <property type="match status" value="1"/>
</dbReference>
<protein>
    <submittedName>
        <fullName evidence="10">Molybdopterin-dependent oxidoreductase</fullName>
    </submittedName>
</protein>
<dbReference type="Pfam" id="PF18364">
    <property type="entry name" value="Molybdopterin_N"/>
    <property type="match status" value="1"/>
</dbReference>